<dbReference type="AlphaFoldDB" id="A0AA39P7V0"/>
<organism evidence="1 2">
    <name type="scientific">Armillaria novae-zelandiae</name>
    <dbReference type="NCBI Taxonomy" id="153914"/>
    <lineage>
        <taxon>Eukaryota</taxon>
        <taxon>Fungi</taxon>
        <taxon>Dikarya</taxon>
        <taxon>Basidiomycota</taxon>
        <taxon>Agaricomycotina</taxon>
        <taxon>Agaricomycetes</taxon>
        <taxon>Agaricomycetidae</taxon>
        <taxon>Agaricales</taxon>
        <taxon>Marasmiineae</taxon>
        <taxon>Physalacriaceae</taxon>
        <taxon>Armillaria</taxon>
    </lineage>
</organism>
<dbReference type="EMBL" id="JAUEPR010000013">
    <property type="protein sequence ID" value="KAK0478881.1"/>
    <property type="molecule type" value="Genomic_DNA"/>
</dbReference>
<name>A0AA39P7V0_9AGAR</name>
<evidence type="ECO:0008006" key="3">
    <source>
        <dbReference type="Google" id="ProtNLM"/>
    </source>
</evidence>
<reference evidence="1" key="1">
    <citation type="submission" date="2023-06" db="EMBL/GenBank/DDBJ databases">
        <authorList>
            <consortium name="Lawrence Berkeley National Laboratory"/>
            <person name="Ahrendt S."/>
            <person name="Sahu N."/>
            <person name="Indic B."/>
            <person name="Wong-Bajracharya J."/>
            <person name="Merenyi Z."/>
            <person name="Ke H.-M."/>
            <person name="Monk M."/>
            <person name="Kocsube S."/>
            <person name="Drula E."/>
            <person name="Lipzen A."/>
            <person name="Balint B."/>
            <person name="Henrissat B."/>
            <person name="Andreopoulos B."/>
            <person name="Martin F.M."/>
            <person name="Harder C.B."/>
            <person name="Rigling D."/>
            <person name="Ford K.L."/>
            <person name="Foster G.D."/>
            <person name="Pangilinan J."/>
            <person name="Papanicolaou A."/>
            <person name="Barry K."/>
            <person name="LaButti K."/>
            <person name="Viragh M."/>
            <person name="Koriabine M."/>
            <person name="Yan M."/>
            <person name="Riley R."/>
            <person name="Champramary S."/>
            <person name="Plett K.L."/>
            <person name="Tsai I.J."/>
            <person name="Slot J."/>
            <person name="Sipos G."/>
            <person name="Plett J."/>
            <person name="Nagy L.G."/>
            <person name="Grigoriev I.V."/>
        </authorList>
    </citation>
    <scope>NUCLEOTIDE SEQUENCE</scope>
    <source>
        <strain evidence="1">ICMP 16352</strain>
    </source>
</reference>
<comment type="caution">
    <text evidence="1">The sequence shown here is derived from an EMBL/GenBank/DDBJ whole genome shotgun (WGS) entry which is preliminary data.</text>
</comment>
<keyword evidence="2" id="KW-1185">Reference proteome</keyword>
<sequence>MVVGGMTQYLAKVQGMPQAIENRLERRTRKFLWGDKNKINVNKETVYAPIRDGGHNLLDIPARNEAITIMWIQSYLRFGPDRPTWAIAADAIIAHHSLATEENVDPNLKVNVFLQTWKTSAAKLPDDLKTLMKVAKKYNVCMDGLAISKDITCQIPIWFHTKSTASRRLFNNGEQVKCLKLRHKVRTVGDTEQLAEHLGDNRHSRRGRCSCEVCT</sequence>
<proteinExistence type="predicted"/>
<gene>
    <name evidence="1" type="ORF">IW261DRAFT_1337352</name>
</gene>
<protein>
    <recommendedName>
        <fullName evidence="3">Reverse transcriptase domain-containing protein</fullName>
    </recommendedName>
</protein>
<evidence type="ECO:0000313" key="2">
    <source>
        <dbReference type="Proteomes" id="UP001175227"/>
    </source>
</evidence>
<dbReference type="Proteomes" id="UP001175227">
    <property type="component" value="Unassembled WGS sequence"/>
</dbReference>
<accession>A0AA39P7V0</accession>
<evidence type="ECO:0000313" key="1">
    <source>
        <dbReference type="EMBL" id="KAK0478881.1"/>
    </source>
</evidence>